<reference evidence="2" key="1">
    <citation type="journal article" date="2011" name="PLoS Genet.">
        <title>Genomic analysis of the necrotrophic fungal pathogens Sclerotinia sclerotiorum and Botrytis cinerea.</title>
        <authorList>
            <person name="Amselem J."/>
            <person name="Cuomo C.A."/>
            <person name="van Kan J.A."/>
            <person name="Viaud M."/>
            <person name="Benito E.P."/>
            <person name="Couloux A."/>
            <person name="Coutinho P.M."/>
            <person name="de Vries R.P."/>
            <person name="Dyer P.S."/>
            <person name="Fillinger S."/>
            <person name="Fournier E."/>
            <person name="Gout L."/>
            <person name="Hahn M."/>
            <person name="Kohn L."/>
            <person name="Lapalu N."/>
            <person name="Plummer K.M."/>
            <person name="Pradier J.M."/>
            <person name="Quevillon E."/>
            <person name="Sharon A."/>
            <person name="Simon A."/>
            <person name="ten Have A."/>
            <person name="Tudzynski B."/>
            <person name="Tudzynski P."/>
            <person name="Wincker P."/>
            <person name="Andrew M."/>
            <person name="Anthouard V."/>
            <person name="Beever R.E."/>
            <person name="Beffa R."/>
            <person name="Benoit I."/>
            <person name="Bouzid O."/>
            <person name="Brault B."/>
            <person name="Chen Z."/>
            <person name="Choquer M."/>
            <person name="Collemare J."/>
            <person name="Cotton P."/>
            <person name="Danchin E.G."/>
            <person name="Da Silva C."/>
            <person name="Gautier A."/>
            <person name="Giraud C."/>
            <person name="Giraud T."/>
            <person name="Gonzalez C."/>
            <person name="Grossetete S."/>
            <person name="Guldener U."/>
            <person name="Henrissat B."/>
            <person name="Howlett B.J."/>
            <person name="Kodira C."/>
            <person name="Kretschmer M."/>
            <person name="Lappartient A."/>
            <person name="Leroch M."/>
            <person name="Levis C."/>
            <person name="Mauceli E."/>
            <person name="Neuveglise C."/>
            <person name="Oeser B."/>
            <person name="Pearson M."/>
            <person name="Poulain J."/>
            <person name="Poussereau N."/>
            <person name="Quesneville H."/>
            <person name="Rascle C."/>
            <person name="Schumacher J."/>
            <person name="Segurens B."/>
            <person name="Sexton A."/>
            <person name="Silva E."/>
            <person name="Sirven C."/>
            <person name="Soanes D.M."/>
            <person name="Talbot N.J."/>
            <person name="Templeton M."/>
            <person name="Yandava C."/>
            <person name="Yarden O."/>
            <person name="Zeng Q."/>
            <person name="Rollins J.A."/>
            <person name="Lebrun M.H."/>
            <person name="Dickman M."/>
        </authorList>
    </citation>
    <scope>NUCLEOTIDE SEQUENCE [LARGE SCALE GENOMIC DNA]</scope>
    <source>
        <strain evidence="2">ATCC 18683 / 1980 / Ss-1</strain>
    </source>
</reference>
<dbReference type="KEGG" id="ssl:SS1G_03462"/>
<name>A7EDS2_SCLS1</name>
<protein>
    <submittedName>
        <fullName evidence="1">Uncharacterized protein</fullName>
    </submittedName>
</protein>
<evidence type="ECO:0000313" key="2">
    <source>
        <dbReference type="Proteomes" id="UP000001312"/>
    </source>
</evidence>
<dbReference type="InParanoid" id="A7EDS2"/>
<accession>A7EDS2</accession>
<proteinExistence type="predicted"/>
<dbReference type="EMBL" id="CH476624">
    <property type="protein sequence ID" value="EDO00988.1"/>
    <property type="molecule type" value="Genomic_DNA"/>
</dbReference>
<organism evidence="1 2">
    <name type="scientific">Sclerotinia sclerotiorum (strain ATCC 18683 / 1980 / Ss-1)</name>
    <name type="common">White mold</name>
    <name type="synonym">Whetzelinia sclerotiorum</name>
    <dbReference type="NCBI Taxonomy" id="665079"/>
    <lineage>
        <taxon>Eukaryota</taxon>
        <taxon>Fungi</taxon>
        <taxon>Dikarya</taxon>
        <taxon>Ascomycota</taxon>
        <taxon>Pezizomycotina</taxon>
        <taxon>Leotiomycetes</taxon>
        <taxon>Helotiales</taxon>
        <taxon>Sclerotiniaceae</taxon>
        <taxon>Sclerotinia</taxon>
    </lineage>
</organism>
<gene>
    <name evidence="1" type="ORF">SS1G_03462</name>
</gene>
<sequence length="39" mass="4469">MDEWPVPPYNNLQTITNALVNYRVACCYTISDVIIMPPI</sequence>
<dbReference type="GeneID" id="5491676"/>
<dbReference type="AlphaFoldDB" id="A7EDS2"/>
<evidence type="ECO:0000313" key="1">
    <source>
        <dbReference type="EMBL" id="EDO00988.1"/>
    </source>
</evidence>
<keyword evidence="2" id="KW-1185">Reference proteome</keyword>
<dbReference type="RefSeq" id="XP_001595373.1">
    <property type="nucleotide sequence ID" value="XM_001595323.1"/>
</dbReference>
<dbReference type="HOGENOM" id="CLU_3320285_0_0_1"/>
<dbReference type="Proteomes" id="UP000001312">
    <property type="component" value="Unassembled WGS sequence"/>
</dbReference>